<evidence type="ECO:0000259" key="2">
    <source>
        <dbReference type="PROSITE" id="PS51704"/>
    </source>
</evidence>
<protein>
    <submittedName>
        <fullName evidence="3">Glycerophosphodiester phosphodiesterase family protein</fullName>
    </submittedName>
</protein>
<dbReference type="InterPro" id="IPR017946">
    <property type="entry name" value="PLC-like_Pdiesterase_TIM-brl"/>
</dbReference>
<organism evidence="3 4">
    <name type="scientific">Sphingosinicella xenopeptidilytica</name>
    <dbReference type="NCBI Taxonomy" id="364098"/>
    <lineage>
        <taxon>Bacteria</taxon>
        <taxon>Pseudomonadati</taxon>
        <taxon>Pseudomonadota</taxon>
        <taxon>Alphaproteobacteria</taxon>
        <taxon>Sphingomonadales</taxon>
        <taxon>Sphingosinicellaceae</taxon>
        <taxon>Sphingosinicella</taxon>
    </lineage>
</organism>
<comment type="caution">
    <text evidence="3">The sequence shown here is derived from an EMBL/GenBank/DDBJ whole genome shotgun (WGS) entry which is preliminary data.</text>
</comment>
<evidence type="ECO:0000256" key="1">
    <source>
        <dbReference type="SAM" id="SignalP"/>
    </source>
</evidence>
<keyword evidence="1" id="KW-0732">Signal</keyword>
<keyword evidence="4" id="KW-1185">Reference proteome</keyword>
<dbReference type="SUPFAM" id="SSF51695">
    <property type="entry name" value="PLC-like phosphodiesterases"/>
    <property type="match status" value="1"/>
</dbReference>
<reference evidence="4" key="1">
    <citation type="journal article" date="2019" name="Int. J. Syst. Evol. Microbiol.">
        <title>The Global Catalogue of Microorganisms (GCM) 10K type strain sequencing project: providing services to taxonomists for standard genome sequencing and annotation.</title>
        <authorList>
            <consortium name="The Broad Institute Genomics Platform"/>
            <consortium name="The Broad Institute Genome Sequencing Center for Infectious Disease"/>
            <person name="Wu L."/>
            <person name="Ma J."/>
        </authorList>
    </citation>
    <scope>NUCLEOTIDE SEQUENCE [LARGE SCALE GENOMIC DNA]</scope>
    <source>
        <strain evidence="4">CCUG 52537</strain>
    </source>
</reference>
<dbReference type="Proteomes" id="UP001597124">
    <property type="component" value="Unassembled WGS sequence"/>
</dbReference>
<dbReference type="EMBL" id="JBHTIK010000005">
    <property type="protein sequence ID" value="MFD0848938.1"/>
    <property type="molecule type" value="Genomic_DNA"/>
</dbReference>
<sequence>MRKAILSALLVSVLTPSTGLAASTALPEPRVPVANPFASVHDLLACTRSTGTLVSAHRGGAAPGFPENALESAAQTLTTFPALLEVDVRQSRDGVLVLMHDATLERTTTGTGPVSAQDWSTLRTLRLKDNDGNETAFRIPQLRDMAAWAKGRGLVLAEVKVSETLPRIVKEIRESGAQANFMLLINSLDDAKRLQALDSEISMSLEIPDAAALQRVKDAGIDMRRVVPWTGIGKRDRAFWRALHAEGHTVSYGTLWYVDGAIENLDLKGIYAELAADGVDLLATDRASAAYTEIAPVRSIETALRQCKAVRTTVR</sequence>
<dbReference type="Gene3D" id="3.20.20.190">
    <property type="entry name" value="Phosphatidylinositol (PI) phosphodiesterase"/>
    <property type="match status" value="1"/>
</dbReference>
<dbReference type="PANTHER" id="PTHR46320">
    <property type="entry name" value="GLYCEROPHOSPHODIESTER PHOSPHODIESTERASE 1"/>
    <property type="match status" value="1"/>
</dbReference>
<dbReference type="Pfam" id="PF03009">
    <property type="entry name" value="GDPD"/>
    <property type="match status" value="1"/>
</dbReference>
<evidence type="ECO:0000313" key="4">
    <source>
        <dbReference type="Proteomes" id="UP001597124"/>
    </source>
</evidence>
<dbReference type="PANTHER" id="PTHR46320:SF1">
    <property type="entry name" value="GLYCEROPHOSPHODIESTER PHOSPHODIESTERASE 1"/>
    <property type="match status" value="1"/>
</dbReference>
<feature type="domain" description="GP-PDE" evidence="2">
    <location>
        <begin position="52"/>
        <end position="291"/>
    </location>
</feature>
<proteinExistence type="predicted"/>
<feature type="chain" id="PRO_5047462191" evidence="1">
    <location>
        <begin position="22"/>
        <end position="315"/>
    </location>
</feature>
<feature type="signal peptide" evidence="1">
    <location>
        <begin position="1"/>
        <end position="21"/>
    </location>
</feature>
<dbReference type="RefSeq" id="WP_381490583.1">
    <property type="nucleotide sequence ID" value="NZ_JBHTIK010000005.1"/>
</dbReference>
<gene>
    <name evidence="3" type="ORF">ACFQ00_11430</name>
</gene>
<evidence type="ECO:0000313" key="3">
    <source>
        <dbReference type="EMBL" id="MFD0848938.1"/>
    </source>
</evidence>
<accession>A0ABW3C396</accession>
<dbReference type="InterPro" id="IPR030395">
    <property type="entry name" value="GP_PDE_dom"/>
</dbReference>
<dbReference type="PROSITE" id="PS51704">
    <property type="entry name" value="GP_PDE"/>
    <property type="match status" value="1"/>
</dbReference>
<name>A0ABW3C396_SPHXN</name>
<dbReference type="CDD" id="cd08566">
    <property type="entry name" value="GDPD_AtGDE_like"/>
    <property type="match status" value="1"/>
</dbReference>